<feature type="region of interest" description="Disordered" evidence="2">
    <location>
        <begin position="481"/>
        <end position="517"/>
    </location>
</feature>
<evidence type="ECO:0000313" key="4">
    <source>
        <dbReference type="Proteomes" id="UP001176961"/>
    </source>
</evidence>
<name>A0AA36GHS4_CYLNA</name>
<evidence type="ECO:0000256" key="2">
    <source>
        <dbReference type="SAM" id="MobiDB-lite"/>
    </source>
</evidence>
<feature type="compositionally biased region" description="Polar residues" evidence="2">
    <location>
        <begin position="135"/>
        <end position="151"/>
    </location>
</feature>
<feature type="region of interest" description="Disordered" evidence="2">
    <location>
        <begin position="128"/>
        <end position="157"/>
    </location>
</feature>
<comment type="caution">
    <text evidence="3">The sequence shown here is derived from an EMBL/GenBank/DDBJ whole genome shotgun (WGS) entry which is preliminary data.</text>
</comment>
<feature type="compositionally biased region" description="Basic and acidic residues" evidence="2">
    <location>
        <begin position="483"/>
        <end position="501"/>
    </location>
</feature>
<feature type="compositionally biased region" description="Polar residues" evidence="2">
    <location>
        <begin position="508"/>
        <end position="517"/>
    </location>
</feature>
<gene>
    <name evidence="3" type="ORF">CYNAS_LOCUS3921</name>
</gene>
<organism evidence="3 4">
    <name type="scientific">Cylicocyclus nassatus</name>
    <name type="common">Nematode worm</name>
    <dbReference type="NCBI Taxonomy" id="53992"/>
    <lineage>
        <taxon>Eukaryota</taxon>
        <taxon>Metazoa</taxon>
        <taxon>Ecdysozoa</taxon>
        <taxon>Nematoda</taxon>
        <taxon>Chromadorea</taxon>
        <taxon>Rhabditida</taxon>
        <taxon>Rhabditina</taxon>
        <taxon>Rhabditomorpha</taxon>
        <taxon>Strongyloidea</taxon>
        <taxon>Strongylidae</taxon>
        <taxon>Cylicocyclus</taxon>
    </lineage>
</organism>
<feature type="coiled-coil region" evidence="1">
    <location>
        <begin position="23"/>
        <end position="84"/>
    </location>
</feature>
<reference evidence="3" key="1">
    <citation type="submission" date="2023-07" db="EMBL/GenBank/DDBJ databases">
        <authorList>
            <consortium name="CYATHOMIX"/>
        </authorList>
    </citation>
    <scope>NUCLEOTIDE SEQUENCE</scope>
    <source>
        <strain evidence="3">N/A</strain>
    </source>
</reference>
<dbReference type="Proteomes" id="UP001176961">
    <property type="component" value="Unassembled WGS sequence"/>
</dbReference>
<feature type="compositionally biased region" description="Polar residues" evidence="2">
    <location>
        <begin position="370"/>
        <end position="379"/>
    </location>
</feature>
<feature type="compositionally biased region" description="Basic and acidic residues" evidence="2">
    <location>
        <begin position="348"/>
        <end position="358"/>
    </location>
</feature>
<feature type="region of interest" description="Disordered" evidence="2">
    <location>
        <begin position="301"/>
        <end position="393"/>
    </location>
</feature>
<proteinExistence type="predicted"/>
<dbReference type="EMBL" id="CATQJL010000001">
    <property type="protein sequence ID" value="CAJ0591938.1"/>
    <property type="molecule type" value="Genomic_DNA"/>
</dbReference>
<dbReference type="AlphaFoldDB" id="A0AA36GHS4"/>
<feature type="compositionally biased region" description="Basic residues" evidence="2">
    <location>
        <begin position="301"/>
        <end position="312"/>
    </location>
</feature>
<sequence length="517" mass="59249">MTTTVRAYKGLMTKRSQVALAWLEESTQRLQHLKEESTQQEQVKEFTMTVARCDEYLELLEASLTKLTEAFDKLQDTTDEEEDQLDKHAEIAQETIMKGKLHIDNLSNSSLDNEATEKTVVPTGTPVVNELEPQADSNAPLSSPTSHNVQPPSKRPPVVIAGATVSKDKFSPSSSDANFYMHPSVHATSAEAHMKPAVVKSLFSHTDINDDTPSTKFTAESDAFTASPYLSLNVFALMNEVQMIHKAWEEFLDFKENVKRQQQEILQSIQRMNQHLEILKAWNMKDGTDVIRQKIPSKLAKKKKAYVRRRNKSSSEEKKKSIPAAPTLSQKKEESIRSCTKPKRRHTKEISHDEERKQKIIAQRQRQMRTTEQNPNHLSCTGRPDVNVNCKGSRKQRSDACSKLRTGTRRDVQHRKTPRNRCVEVRHSEDRTGRRSCFYCRNTRGNAVVLNHHTTTCRLFGDIAHKQRNLMRQAKTFKNNMKLKSESTQMRREKKGTEWNAKKRRPKTNGTTQTQLT</sequence>
<protein>
    <submittedName>
        <fullName evidence="3">Uncharacterized protein</fullName>
    </submittedName>
</protein>
<keyword evidence="1" id="KW-0175">Coiled coil</keyword>
<evidence type="ECO:0000313" key="3">
    <source>
        <dbReference type="EMBL" id="CAJ0591938.1"/>
    </source>
</evidence>
<keyword evidence="4" id="KW-1185">Reference proteome</keyword>
<accession>A0AA36GHS4</accession>
<evidence type="ECO:0000256" key="1">
    <source>
        <dbReference type="SAM" id="Coils"/>
    </source>
</evidence>